<dbReference type="Gene3D" id="3.10.10.10">
    <property type="entry name" value="HIV Type 1 Reverse Transcriptase, subunit A, domain 1"/>
    <property type="match status" value="1"/>
</dbReference>
<dbReference type="Proteomes" id="UP001333110">
    <property type="component" value="Unassembled WGS sequence"/>
</dbReference>
<dbReference type="InterPro" id="IPR043502">
    <property type="entry name" value="DNA/RNA_pol_sf"/>
</dbReference>
<organism evidence="1 2">
    <name type="scientific">Mycteria americana</name>
    <name type="common">Wood stork</name>
    <dbReference type="NCBI Taxonomy" id="33587"/>
    <lineage>
        <taxon>Eukaryota</taxon>
        <taxon>Metazoa</taxon>
        <taxon>Chordata</taxon>
        <taxon>Craniata</taxon>
        <taxon>Vertebrata</taxon>
        <taxon>Euteleostomi</taxon>
        <taxon>Archelosauria</taxon>
        <taxon>Archosauria</taxon>
        <taxon>Dinosauria</taxon>
        <taxon>Saurischia</taxon>
        <taxon>Theropoda</taxon>
        <taxon>Coelurosauria</taxon>
        <taxon>Aves</taxon>
        <taxon>Neognathae</taxon>
        <taxon>Neoaves</taxon>
        <taxon>Aequornithes</taxon>
        <taxon>Ciconiiformes</taxon>
        <taxon>Ciconiidae</taxon>
        <taxon>Mycteria</taxon>
    </lineage>
</organism>
<protein>
    <recommendedName>
        <fullName evidence="3">Reverse transcriptase</fullName>
    </recommendedName>
</protein>
<dbReference type="InterPro" id="IPR043128">
    <property type="entry name" value="Rev_trsase/Diguanyl_cyclase"/>
</dbReference>
<dbReference type="SUPFAM" id="SSF56672">
    <property type="entry name" value="DNA/RNA polymerases"/>
    <property type="match status" value="1"/>
</dbReference>
<dbReference type="EMBL" id="JAUNZN010000001">
    <property type="protein sequence ID" value="KAK4833069.1"/>
    <property type="molecule type" value="Genomic_DNA"/>
</dbReference>
<name>A0AAN7NY26_MYCAM</name>
<dbReference type="PANTHER" id="PTHR33064:SF29">
    <property type="entry name" value="PEPTIDASE A2 DOMAIN-CONTAINING PROTEIN-RELATED"/>
    <property type="match status" value="1"/>
</dbReference>
<dbReference type="InterPro" id="IPR051320">
    <property type="entry name" value="Viral_Replic_Matur_Polypro"/>
</dbReference>
<gene>
    <name evidence="1" type="ORF">QYF61_027731</name>
</gene>
<proteinExistence type="predicted"/>
<evidence type="ECO:0000313" key="2">
    <source>
        <dbReference type="Proteomes" id="UP001333110"/>
    </source>
</evidence>
<keyword evidence="2" id="KW-1185">Reference proteome</keyword>
<evidence type="ECO:0000313" key="1">
    <source>
        <dbReference type="EMBL" id="KAK4833069.1"/>
    </source>
</evidence>
<dbReference type="AlphaFoldDB" id="A0AAN7NY26"/>
<accession>A0AAN7NY26</accession>
<comment type="caution">
    <text evidence="1">The sequence shown here is derived from an EMBL/GenBank/DDBJ whole genome shotgun (WGS) entry which is preliminary data.</text>
</comment>
<sequence length="275" mass="31027">MAVTVCSTRSKVSPSLTYCTNQVSLISIRKLIHRLESQGVISKTRSPFNSPIWPVQKSNGEWRLMVDCRGLSEVTPMLSAAVPDVVELQYELESKAVKWYATTDITNFPFGSRVQAAICFHLERRSVHLELIAPGVETQPHHLPWTDPDCTGTGEAPEHLRYIDDITVWDNTAEGKKIVQILLKAGFAIKHSKVKGPAQEIQVLGIKWQDGRCQIPMDAINKTTVMSPPTSKRETQAFLGIVGFWRMHMPNYSLIVSPLYQVTRKKKDFKWGPEQ</sequence>
<dbReference type="PANTHER" id="PTHR33064">
    <property type="entry name" value="POL PROTEIN"/>
    <property type="match status" value="1"/>
</dbReference>
<dbReference type="Gene3D" id="3.30.70.270">
    <property type="match status" value="1"/>
</dbReference>
<reference evidence="1 2" key="1">
    <citation type="journal article" date="2023" name="J. Hered.">
        <title>Chromosome-level genome of the wood stork (Mycteria americana) provides insight into avian chromosome evolution.</title>
        <authorList>
            <person name="Flamio R. Jr."/>
            <person name="Ramstad K.M."/>
        </authorList>
    </citation>
    <scope>NUCLEOTIDE SEQUENCE [LARGE SCALE GENOMIC DNA]</scope>
    <source>
        <strain evidence="1">JAX WOST 10</strain>
    </source>
</reference>
<evidence type="ECO:0008006" key="3">
    <source>
        <dbReference type="Google" id="ProtNLM"/>
    </source>
</evidence>